<evidence type="ECO:0000313" key="2">
    <source>
        <dbReference type="Proteomes" id="UP000249066"/>
    </source>
</evidence>
<organism evidence="1 2">
    <name type="scientific">Sphingomonas sanxanigenens</name>
    <dbReference type="NCBI Taxonomy" id="397260"/>
    <lineage>
        <taxon>Bacteria</taxon>
        <taxon>Pseudomonadati</taxon>
        <taxon>Pseudomonadota</taxon>
        <taxon>Alphaproteobacteria</taxon>
        <taxon>Sphingomonadales</taxon>
        <taxon>Sphingomonadaceae</taxon>
        <taxon>Sphingomonas</taxon>
    </lineage>
</organism>
<dbReference type="AlphaFoldDB" id="A0A2W5BW99"/>
<comment type="caution">
    <text evidence="1">The sequence shown here is derived from an EMBL/GenBank/DDBJ whole genome shotgun (WGS) entry which is preliminary data.</text>
</comment>
<accession>A0A2W5BW99</accession>
<dbReference type="Proteomes" id="UP000249066">
    <property type="component" value="Unassembled WGS sequence"/>
</dbReference>
<dbReference type="EMBL" id="QFNN01000134">
    <property type="protein sequence ID" value="PZO87391.1"/>
    <property type="molecule type" value="Genomic_DNA"/>
</dbReference>
<reference evidence="1 2" key="1">
    <citation type="submission" date="2017-08" db="EMBL/GenBank/DDBJ databases">
        <title>Infants hospitalized years apart are colonized by the same room-sourced microbial strains.</title>
        <authorList>
            <person name="Brooks B."/>
            <person name="Olm M.R."/>
            <person name="Firek B.A."/>
            <person name="Baker R."/>
            <person name="Thomas B.C."/>
            <person name="Morowitz M.J."/>
            <person name="Banfield J.F."/>
        </authorList>
    </citation>
    <scope>NUCLEOTIDE SEQUENCE [LARGE SCALE GENOMIC DNA]</scope>
    <source>
        <strain evidence="1">S2_018_000_R2_101</strain>
    </source>
</reference>
<name>A0A2W5BW99_9SPHN</name>
<sequence length="64" mass="7232">MSLTSNFYLARAAESAREAEQAMLENVRERCLRSEAAWRSMAERLLSSEVGRSRQAAEKAARLD</sequence>
<protein>
    <submittedName>
        <fullName evidence="1">Uncharacterized protein</fullName>
    </submittedName>
</protein>
<evidence type="ECO:0000313" key="1">
    <source>
        <dbReference type="EMBL" id="PZO87391.1"/>
    </source>
</evidence>
<gene>
    <name evidence="1" type="ORF">DI623_14865</name>
</gene>
<proteinExistence type="predicted"/>